<keyword evidence="10" id="KW-1185">Reference proteome</keyword>
<keyword evidence="4" id="KW-1133">Transmembrane helix</keyword>
<evidence type="ECO:0000256" key="2">
    <source>
        <dbReference type="ARBA" id="ARBA00022692"/>
    </source>
</evidence>
<name>A0AAD7YHF7_MYTSE</name>
<dbReference type="PANTHER" id="PTHR15415">
    <property type="entry name" value="MITOFILIN"/>
    <property type="match status" value="1"/>
</dbReference>
<gene>
    <name evidence="9" type="ORF">PYW07_010049</name>
</gene>
<comment type="function">
    <text evidence="7">Component of the MICOS complex, a large protein complex of the mitochondrial inner membrane that plays crucial roles in the maintenance of crista junctions, inner membrane architecture, and formation of contact sites to the outer membrane.</text>
</comment>
<accession>A0AAD7YHF7</accession>
<keyword evidence="3 7" id="KW-0999">Mitochondrion inner membrane</keyword>
<feature type="region of interest" description="Disordered" evidence="8">
    <location>
        <begin position="171"/>
        <end position="192"/>
    </location>
</feature>
<evidence type="ECO:0000313" key="9">
    <source>
        <dbReference type="EMBL" id="KAJ8715567.1"/>
    </source>
</evidence>
<dbReference type="PANTHER" id="PTHR15415:SF7">
    <property type="entry name" value="MICOS COMPLEX SUBUNIT MIC60"/>
    <property type="match status" value="1"/>
</dbReference>
<evidence type="ECO:0000313" key="10">
    <source>
        <dbReference type="Proteomes" id="UP001231518"/>
    </source>
</evidence>
<keyword evidence="6" id="KW-0472">Membrane</keyword>
<evidence type="ECO:0000256" key="1">
    <source>
        <dbReference type="ARBA" id="ARBA00010877"/>
    </source>
</evidence>
<dbReference type="GO" id="GO:0061617">
    <property type="term" value="C:MICOS complex"/>
    <property type="evidence" value="ECO:0007669"/>
    <property type="project" value="TreeGrafter"/>
</dbReference>
<organism evidence="9 10">
    <name type="scientific">Mythimna separata</name>
    <name type="common">Oriental armyworm</name>
    <name type="synonym">Pseudaletia separata</name>
    <dbReference type="NCBI Taxonomy" id="271217"/>
    <lineage>
        <taxon>Eukaryota</taxon>
        <taxon>Metazoa</taxon>
        <taxon>Ecdysozoa</taxon>
        <taxon>Arthropoda</taxon>
        <taxon>Hexapoda</taxon>
        <taxon>Insecta</taxon>
        <taxon>Pterygota</taxon>
        <taxon>Neoptera</taxon>
        <taxon>Endopterygota</taxon>
        <taxon>Lepidoptera</taxon>
        <taxon>Glossata</taxon>
        <taxon>Ditrysia</taxon>
        <taxon>Noctuoidea</taxon>
        <taxon>Noctuidae</taxon>
        <taxon>Noctuinae</taxon>
        <taxon>Hadenini</taxon>
        <taxon>Mythimna</taxon>
    </lineage>
</organism>
<feature type="compositionally biased region" description="Pro residues" evidence="8">
    <location>
        <begin position="68"/>
        <end position="77"/>
    </location>
</feature>
<comment type="similarity">
    <text evidence="1 7">Belongs to the MICOS complex subunit Mic60 family.</text>
</comment>
<dbReference type="EMBL" id="JARGEI010000018">
    <property type="protein sequence ID" value="KAJ8715567.1"/>
    <property type="molecule type" value="Genomic_DNA"/>
</dbReference>
<evidence type="ECO:0000256" key="8">
    <source>
        <dbReference type="SAM" id="MobiDB-lite"/>
    </source>
</evidence>
<dbReference type="AlphaFoldDB" id="A0AAD7YHF7"/>
<reference evidence="9" key="1">
    <citation type="submission" date="2023-03" db="EMBL/GenBank/DDBJ databases">
        <title>Chromosome-level genomes of two armyworms, Mythimna separata and Mythimna loreyi, provide insights into the biosynthesis and reception of sex pheromones.</title>
        <authorList>
            <person name="Zhao H."/>
        </authorList>
    </citation>
    <scope>NUCLEOTIDE SEQUENCE</scope>
    <source>
        <strain evidence="9">BeijingLab</strain>
        <tissue evidence="9">Pupa</tissue>
    </source>
</reference>
<protein>
    <recommendedName>
        <fullName evidence="7">MICOS complex subunit MIC60</fullName>
    </recommendedName>
    <alternativeName>
        <fullName evidence="7">Mitofilin</fullName>
    </alternativeName>
</protein>
<dbReference type="InterPro" id="IPR019133">
    <property type="entry name" value="MIC60"/>
</dbReference>
<proteinExistence type="inferred from homology"/>
<comment type="subcellular location">
    <subcellularLocation>
        <location evidence="7">Mitochondrion inner membrane</location>
        <topology evidence="7">Single-pass membrane protein</topology>
    </subcellularLocation>
</comment>
<comment type="subunit">
    <text evidence="7">Component of the mitochondrial contact site and cristae organizing system (MICOS) complex.</text>
</comment>
<keyword evidence="5 7" id="KW-0496">Mitochondrion</keyword>
<dbReference type="GO" id="GO:0042407">
    <property type="term" value="P:cristae formation"/>
    <property type="evidence" value="ECO:0007669"/>
    <property type="project" value="TreeGrafter"/>
</dbReference>
<evidence type="ECO:0000256" key="5">
    <source>
        <dbReference type="ARBA" id="ARBA00023128"/>
    </source>
</evidence>
<sequence length="721" mass="82269">MLKSIPYALSAKKLFTTRPLLSRLQQRQPCISVFNLNRYPADYQIATFTRTPVNYFPKYQDPKERDTCPPPELPPPKPPKDDKMFWGTIALLMLAAGFVVYAKDNPELRDWLTLNAAWLDELIAILHQENMTYGEFAASCIRGGQKMIDDFTGKNKPKKCSIDGEIVKDVPEEPKAEETKKPCEETKKTKVEDKKKDDSKYKEVCEKLPSPVITKNICEIEKCLLDLSDCVLNNYYTAKQACVVYNKLVLDTMQAFTYKGLKELQPAMEERKALIKEALKHASDCIHKIDEMIRYIDCGVLATKDQIKNTKMLYEELKYKFKKNFVEYMAANDLSLELDKQWPIVEDLIDKYAMEVESMFPGLKLNSKHPKASGDVDILFVNTLRYLEYLNERLKETSDAMTERIDRAVADLPGDNSISRAITMALTIKDKRTESEDDYKRRFDDLKARNEHNLKDSMKKIKDNHEKIMKQKTKEMEHQVKAAFDKMVDDKVAAEKKIFAAELEEMALKLKVTEAKLDARFKAERDTRRSQELWAAGASLLEATKRGDPIVKVDKELKAIEKASGNDDKLVLTVLKSIPKSVREKGIVPESVLRDGFRAMEKTARSVALVEQDGAPLPVYMLSWLQGLFLFMTLSGIPQREFEKPPLVPPAHLDTFDLLQRASFWLDRGNLAIAVRYVDALKGASRAAATKWFEAARAHLEVRQAAEAILAHAASLGLRYI</sequence>
<dbReference type="Proteomes" id="UP001231518">
    <property type="component" value="Chromosome 24"/>
</dbReference>
<feature type="region of interest" description="Disordered" evidence="8">
    <location>
        <begin position="59"/>
        <end position="79"/>
    </location>
</feature>
<evidence type="ECO:0000256" key="3">
    <source>
        <dbReference type="ARBA" id="ARBA00022792"/>
    </source>
</evidence>
<keyword evidence="2 7" id="KW-0812">Transmembrane</keyword>
<comment type="caution">
    <text evidence="9">The sequence shown here is derived from an EMBL/GenBank/DDBJ whole genome shotgun (WGS) entry which is preliminary data.</text>
</comment>
<evidence type="ECO:0000256" key="7">
    <source>
        <dbReference type="RuleBase" id="RU363000"/>
    </source>
</evidence>
<evidence type="ECO:0000256" key="6">
    <source>
        <dbReference type="ARBA" id="ARBA00023136"/>
    </source>
</evidence>
<evidence type="ECO:0000256" key="4">
    <source>
        <dbReference type="ARBA" id="ARBA00022989"/>
    </source>
</evidence>
<dbReference type="Pfam" id="PF09731">
    <property type="entry name" value="Mitofilin"/>
    <property type="match status" value="1"/>
</dbReference>